<dbReference type="EnsemblMetazoa" id="Aqu2.1.30245_001">
    <property type="protein sequence ID" value="Aqu2.1.30245_001"/>
    <property type="gene ID" value="Aqu2.1.30245"/>
</dbReference>
<reference evidence="2" key="1">
    <citation type="submission" date="2017-05" db="UniProtKB">
        <authorList>
            <consortium name="EnsemblMetazoa"/>
        </authorList>
    </citation>
    <scope>IDENTIFICATION</scope>
</reference>
<proteinExistence type="predicted"/>
<sequence length="93" mass="9612">MKAQIFFLVATAVAVFASSITTEQCASCGGSCKKTITEDGKCNSGYTLGQGMGPWKCCKELGGAGYYFYGGNGAPAFCQPCDTVAPNNTGVMK</sequence>
<feature type="signal peptide" evidence="1">
    <location>
        <begin position="1"/>
        <end position="17"/>
    </location>
</feature>
<feature type="chain" id="PRO_5010869528" evidence="1">
    <location>
        <begin position="18"/>
        <end position="93"/>
    </location>
</feature>
<accession>A0A1X7UQH9</accession>
<name>A0A1X7UQH9_AMPQE</name>
<dbReference type="InParanoid" id="A0A1X7UQH9"/>
<evidence type="ECO:0000256" key="1">
    <source>
        <dbReference type="SAM" id="SignalP"/>
    </source>
</evidence>
<organism evidence="2">
    <name type="scientific">Amphimedon queenslandica</name>
    <name type="common">Sponge</name>
    <dbReference type="NCBI Taxonomy" id="400682"/>
    <lineage>
        <taxon>Eukaryota</taxon>
        <taxon>Metazoa</taxon>
        <taxon>Porifera</taxon>
        <taxon>Demospongiae</taxon>
        <taxon>Heteroscleromorpha</taxon>
        <taxon>Haplosclerida</taxon>
        <taxon>Niphatidae</taxon>
        <taxon>Amphimedon</taxon>
    </lineage>
</organism>
<evidence type="ECO:0000313" key="2">
    <source>
        <dbReference type="EnsemblMetazoa" id="Aqu2.1.30245_001"/>
    </source>
</evidence>
<protein>
    <submittedName>
        <fullName evidence="2">Uncharacterized protein</fullName>
    </submittedName>
</protein>
<keyword evidence="1" id="KW-0732">Signal</keyword>
<dbReference type="AlphaFoldDB" id="A0A1X7UQH9"/>